<keyword evidence="3" id="KW-1185">Reference proteome</keyword>
<dbReference type="AlphaFoldDB" id="A0A8J6JFQ4"/>
<comment type="caution">
    <text evidence="2">The sequence shown here is derived from an EMBL/GenBank/DDBJ whole genome shotgun (WGS) entry which is preliminary data.</text>
</comment>
<dbReference type="Pfam" id="PF14205">
    <property type="entry name" value="Cys_rich_KTR"/>
    <property type="match status" value="1"/>
</dbReference>
<accession>A0A8J6JFQ4</accession>
<evidence type="ECO:0000313" key="2">
    <source>
        <dbReference type="EMBL" id="MBC5734379.1"/>
    </source>
</evidence>
<evidence type="ECO:0000256" key="1">
    <source>
        <dbReference type="SAM" id="MobiDB-lite"/>
    </source>
</evidence>
<dbReference type="EMBL" id="JACOPP010000017">
    <property type="protein sequence ID" value="MBC5734379.1"/>
    <property type="molecule type" value="Genomic_DNA"/>
</dbReference>
<protein>
    <submittedName>
        <fullName evidence="2">Cysteine-rich KTR domain-containing protein</fullName>
    </submittedName>
</protein>
<reference evidence="2" key="1">
    <citation type="submission" date="2020-08" db="EMBL/GenBank/DDBJ databases">
        <title>Genome public.</title>
        <authorList>
            <person name="Liu C."/>
            <person name="Sun Q."/>
        </authorList>
    </citation>
    <scope>NUCLEOTIDE SEQUENCE</scope>
    <source>
        <strain evidence="2">NSJ-51</strain>
    </source>
</reference>
<dbReference type="Proteomes" id="UP000661435">
    <property type="component" value="Unassembled WGS sequence"/>
</dbReference>
<gene>
    <name evidence="2" type="ORF">H8S57_11675</name>
</gene>
<organism evidence="2 3">
    <name type="scientific">Lawsonibacter hominis</name>
    <dbReference type="NCBI Taxonomy" id="2763053"/>
    <lineage>
        <taxon>Bacteria</taxon>
        <taxon>Bacillati</taxon>
        <taxon>Bacillota</taxon>
        <taxon>Clostridia</taxon>
        <taxon>Eubacteriales</taxon>
        <taxon>Oscillospiraceae</taxon>
        <taxon>Lawsonibacter</taxon>
    </lineage>
</organism>
<dbReference type="InterPro" id="IPR025957">
    <property type="entry name" value="Cys_rich_KTR"/>
</dbReference>
<sequence length="81" mass="9285">MYISSDRSRRLTQRHDGIEPVKNDQQGSLWVCCPICGGKTRTKIFADTVLVKFPLYCPKCKKEIRVDVVQLKMVVSKEPDT</sequence>
<proteinExistence type="predicted"/>
<feature type="region of interest" description="Disordered" evidence="1">
    <location>
        <begin position="1"/>
        <end position="20"/>
    </location>
</feature>
<evidence type="ECO:0000313" key="3">
    <source>
        <dbReference type="Proteomes" id="UP000661435"/>
    </source>
</evidence>
<name>A0A8J6JFQ4_9FIRM</name>